<protein>
    <submittedName>
        <fullName evidence="2">Uncharacterized protein</fullName>
    </submittedName>
</protein>
<accession>A0A2V3IQQ7</accession>
<dbReference type="AlphaFoldDB" id="A0A2V3IQQ7"/>
<dbReference type="Proteomes" id="UP000247409">
    <property type="component" value="Unassembled WGS sequence"/>
</dbReference>
<feature type="signal peptide" evidence="1">
    <location>
        <begin position="1"/>
        <end position="19"/>
    </location>
</feature>
<evidence type="ECO:0000313" key="2">
    <source>
        <dbReference type="EMBL" id="PXF44428.1"/>
    </source>
</evidence>
<proteinExistence type="predicted"/>
<organism evidence="2 3">
    <name type="scientific">Gracilariopsis chorda</name>
    <dbReference type="NCBI Taxonomy" id="448386"/>
    <lineage>
        <taxon>Eukaryota</taxon>
        <taxon>Rhodophyta</taxon>
        <taxon>Florideophyceae</taxon>
        <taxon>Rhodymeniophycidae</taxon>
        <taxon>Gracilariales</taxon>
        <taxon>Gracilariaceae</taxon>
        <taxon>Gracilariopsis</taxon>
    </lineage>
</organism>
<dbReference type="EMBL" id="NBIV01000092">
    <property type="protein sequence ID" value="PXF44428.1"/>
    <property type="molecule type" value="Genomic_DNA"/>
</dbReference>
<evidence type="ECO:0000256" key="1">
    <source>
        <dbReference type="SAM" id="SignalP"/>
    </source>
</evidence>
<name>A0A2V3IQQ7_9FLOR</name>
<comment type="caution">
    <text evidence="2">The sequence shown here is derived from an EMBL/GenBank/DDBJ whole genome shotgun (WGS) entry which is preliminary data.</text>
</comment>
<reference evidence="2 3" key="1">
    <citation type="journal article" date="2018" name="Mol. Biol. Evol.">
        <title>Analysis of the draft genome of the red seaweed Gracilariopsis chorda provides insights into genome size evolution in Rhodophyta.</title>
        <authorList>
            <person name="Lee J."/>
            <person name="Yang E.C."/>
            <person name="Graf L."/>
            <person name="Yang J.H."/>
            <person name="Qiu H."/>
            <person name="Zel Zion U."/>
            <person name="Chan C.X."/>
            <person name="Stephens T.G."/>
            <person name="Weber A.P.M."/>
            <person name="Boo G.H."/>
            <person name="Boo S.M."/>
            <person name="Kim K.M."/>
            <person name="Shin Y."/>
            <person name="Jung M."/>
            <person name="Lee S.J."/>
            <person name="Yim H.S."/>
            <person name="Lee J.H."/>
            <person name="Bhattacharya D."/>
            <person name="Yoon H.S."/>
        </authorList>
    </citation>
    <scope>NUCLEOTIDE SEQUENCE [LARGE SCALE GENOMIC DNA]</scope>
    <source>
        <strain evidence="2 3">SKKU-2015</strain>
        <tissue evidence="2">Whole body</tissue>
    </source>
</reference>
<sequence length="148" mass="16278">MDVTLIALAAIIMPPSILGNASNCPVRMEPTQVPTADAKFTLPTFLYDRQMTRLGLTSATGLKCAVYTPPRFGSYPNRDALVRKASAVDAAVVNALYADVHIWTRIRNELVETKECRGQPHLPLAVLARRLAESAIVDTLRDTPRWSC</sequence>
<keyword evidence="1" id="KW-0732">Signal</keyword>
<feature type="chain" id="PRO_5015901611" evidence="1">
    <location>
        <begin position="20"/>
        <end position="148"/>
    </location>
</feature>
<keyword evidence="3" id="KW-1185">Reference proteome</keyword>
<gene>
    <name evidence="2" type="ORF">BWQ96_05871</name>
</gene>
<evidence type="ECO:0000313" key="3">
    <source>
        <dbReference type="Proteomes" id="UP000247409"/>
    </source>
</evidence>